<evidence type="ECO:0000313" key="14">
    <source>
        <dbReference type="EMBL" id="KAJ8971404.1"/>
    </source>
</evidence>
<dbReference type="Proteomes" id="UP001162164">
    <property type="component" value="Unassembled WGS sequence"/>
</dbReference>
<evidence type="ECO:0000256" key="11">
    <source>
        <dbReference type="ARBA" id="ARBA00045410"/>
    </source>
</evidence>
<sequence>MLPSCRESIKTAVLLVPKFARFDRCVHTVRLKPNYTSVNYNVSRGGFAHLQKQHLYFFRDLLGEHRMISDTIELEKYNVDWFNNLRGCSSLVLKPKTTQEVSQILSFCNQENLAVSPQAGNTSVVGGSVPVFDEIILSTELMNKIISIDDTSGVVVCQAGCVLENLDTAVAEKGLMVPLDLGAKGSCQIGGNVSTNAGGLRLFRYGNMHGNVLGLEAVTADGNIIECLGTLKKDNTGYHLKHLFIGSEGTLGIITKVAIQCTTRPTCQNVAFLGAQNFRKVLKTFKLAKQDLGEILSAIEVMDSATMEFIGEKLNINSPIGDYPFYLLLETSGSNTNHDSEKIFKFLEIALNSHFILNGTVAVEHAKINALWSVRERIPEGFNLCGHLFCYDVSLPVENYFILVDEMKIHMGSLADRVFGFGHLGDGNLHLQIETKEFSQQIKDHLEPYIFKRTAQFGGSISAEHGMGFLKAKYLNLARPPSTVNFMKDIKQMFDPKGILNPYKVFP</sequence>
<dbReference type="SUPFAM" id="SSF55103">
    <property type="entry name" value="FAD-linked oxidases, C-terminal domain"/>
    <property type="match status" value="1"/>
</dbReference>
<keyword evidence="15" id="KW-1185">Reference proteome</keyword>
<protein>
    <recommendedName>
        <fullName evidence="10">D-2-hydroxyglutarate dehydrogenase, mitochondrial</fullName>
        <ecNumber evidence="9">1.1.99.39</ecNumber>
    </recommendedName>
</protein>
<comment type="subcellular location">
    <subcellularLocation>
        <location evidence="2">Peroxisome</location>
    </subcellularLocation>
</comment>
<organism evidence="14 15">
    <name type="scientific">Molorchus minor</name>
    <dbReference type="NCBI Taxonomy" id="1323400"/>
    <lineage>
        <taxon>Eukaryota</taxon>
        <taxon>Metazoa</taxon>
        <taxon>Ecdysozoa</taxon>
        <taxon>Arthropoda</taxon>
        <taxon>Hexapoda</taxon>
        <taxon>Insecta</taxon>
        <taxon>Pterygota</taxon>
        <taxon>Neoptera</taxon>
        <taxon>Endopterygota</taxon>
        <taxon>Coleoptera</taxon>
        <taxon>Polyphaga</taxon>
        <taxon>Cucujiformia</taxon>
        <taxon>Chrysomeloidea</taxon>
        <taxon>Cerambycidae</taxon>
        <taxon>Lamiinae</taxon>
        <taxon>Monochamini</taxon>
        <taxon>Molorchus</taxon>
    </lineage>
</organism>
<accession>A0ABQ9J2H5</accession>
<dbReference type="EMBL" id="JAPWTJ010001484">
    <property type="protein sequence ID" value="KAJ8971404.1"/>
    <property type="molecule type" value="Genomic_DNA"/>
</dbReference>
<comment type="subunit">
    <text evidence="4">Homodimer.</text>
</comment>
<keyword evidence="8" id="KW-0576">Peroxisome</keyword>
<comment type="similarity">
    <text evidence="3">Belongs to the FAD-binding oxidoreductase/transferase type 4 family.</text>
</comment>
<dbReference type="InterPro" id="IPR016169">
    <property type="entry name" value="FAD-bd_PCMH_sub2"/>
</dbReference>
<comment type="cofactor">
    <cofactor evidence="1">
        <name>FAD</name>
        <dbReference type="ChEBI" id="CHEBI:57692"/>
    </cofactor>
</comment>
<dbReference type="Gene3D" id="3.30.70.2740">
    <property type="match status" value="1"/>
</dbReference>
<dbReference type="Pfam" id="PF01565">
    <property type="entry name" value="FAD_binding_4"/>
    <property type="match status" value="1"/>
</dbReference>
<evidence type="ECO:0000256" key="2">
    <source>
        <dbReference type="ARBA" id="ARBA00004275"/>
    </source>
</evidence>
<dbReference type="InterPro" id="IPR016171">
    <property type="entry name" value="Vanillyl_alc_oxidase_C-sub2"/>
</dbReference>
<evidence type="ECO:0000256" key="10">
    <source>
        <dbReference type="ARBA" id="ARBA00039639"/>
    </source>
</evidence>
<dbReference type="InterPro" id="IPR051264">
    <property type="entry name" value="FAD-oxidored/transferase_4"/>
</dbReference>
<dbReference type="PANTHER" id="PTHR43716">
    <property type="entry name" value="D-2-HYDROXYGLUTARATE DEHYDROGENASE, MITOCHONDRIAL"/>
    <property type="match status" value="1"/>
</dbReference>
<gene>
    <name evidence="14" type="ORF">NQ317_005520</name>
</gene>
<dbReference type="InterPro" id="IPR016164">
    <property type="entry name" value="FAD-linked_Oxase-like_C"/>
</dbReference>
<dbReference type="Gene3D" id="3.30.465.10">
    <property type="match status" value="1"/>
</dbReference>
<evidence type="ECO:0000256" key="8">
    <source>
        <dbReference type="ARBA" id="ARBA00023140"/>
    </source>
</evidence>
<reference evidence="14" key="1">
    <citation type="journal article" date="2023" name="Insect Mol. Biol.">
        <title>Genome sequencing provides insights into the evolution of gene families encoding plant cell wall-degrading enzymes in longhorned beetles.</title>
        <authorList>
            <person name="Shin N.R."/>
            <person name="Okamura Y."/>
            <person name="Kirsch R."/>
            <person name="Pauchet Y."/>
        </authorList>
    </citation>
    <scope>NUCLEOTIDE SEQUENCE</scope>
    <source>
        <strain evidence="14">MMC_N1</strain>
    </source>
</reference>
<evidence type="ECO:0000313" key="15">
    <source>
        <dbReference type="Proteomes" id="UP001162164"/>
    </source>
</evidence>
<dbReference type="InterPro" id="IPR016166">
    <property type="entry name" value="FAD-bd_PCMH"/>
</dbReference>
<keyword evidence="7" id="KW-0560">Oxidoreductase</keyword>
<dbReference type="Pfam" id="PF02913">
    <property type="entry name" value="FAD-oxidase_C"/>
    <property type="match status" value="1"/>
</dbReference>
<evidence type="ECO:0000259" key="13">
    <source>
        <dbReference type="PROSITE" id="PS51387"/>
    </source>
</evidence>
<dbReference type="InterPro" id="IPR004113">
    <property type="entry name" value="FAD-bd_oxidored_4_C"/>
</dbReference>
<dbReference type="PROSITE" id="PS51387">
    <property type="entry name" value="FAD_PCMH"/>
    <property type="match status" value="1"/>
</dbReference>
<dbReference type="InterPro" id="IPR006094">
    <property type="entry name" value="Oxid_FAD_bind_N"/>
</dbReference>
<dbReference type="InterPro" id="IPR036318">
    <property type="entry name" value="FAD-bd_PCMH-like_sf"/>
</dbReference>
<evidence type="ECO:0000256" key="5">
    <source>
        <dbReference type="ARBA" id="ARBA00022630"/>
    </source>
</evidence>
<keyword evidence="5" id="KW-0285">Flavoprotein</keyword>
<comment type="function">
    <text evidence="11">Catalyzes the oxidation of D-2-hydroxyglutarate (D-2-HG) to alpha-ketoglutarate. Also catalyzes the oxidation of other D-2-hydroxyacids, such as D-malate (D-MAL) and D-lactate (D-LAC). Exhibits high activities towards D-2-HG and D-MAL but a very weak activity towards D-LAC.</text>
</comment>
<evidence type="ECO:0000256" key="6">
    <source>
        <dbReference type="ARBA" id="ARBA00022827"/>
    </source>
</evidence>
<dbReference type="Gene3D" id="1.10.45.10">
    <property type="entry name" value="Vanillyl-alcohol Oxidase, Chain A, domain 4"/>
    <property type="match status" value="1"/>
</dbReference>
<dbReference type="InterPro" id="IPR016167">
    <property type="entry name" value="FAD-bd_PCMH_sub1"/>
</dbReference>
<comment type="caution">
    <text evidence="14">The sequence shown here is derived from an EMBL/GenBank/DDBJ whole genome shotgun (WGS) entry which is preliminary data.</text>
</comment>
<dbReference type="EC" id="1.1.99.39" evidence="9"/>
<evidence type="ECO:0000256" key="3">
    <source>
        <dbReference type="ARBA" id="ARBA00008000"/>
    </source>
</evidence>
<proteinExistence type="inferred from homology"/>
<dbReference type="SUPFAM" id="SSF56176">
    <property type="entry name" value="FAD-binding/transporter-associated domain-like"/>
    <property type="match status" value="1"/>
</dbReference>
<dbReference type="Gene3D" id="3.30.43.10">
    <property type="entry name" value="Uridine Diphospho-n-acetylenolpyruvylglucosamine Reductase, domain 2"/>
    <property type="match status" value="1"/>
</dbReference>
<dbReference type="Gene3D" id="3.30.70.2190">
    <property type="match status" value="1"/>
</dbReference>
<dbReference type="PANTHER" id="PTHR43716:SF1">
    <property type="entry name" value="D-2-HYDROXYGLUTARATE DEHYDROGENASE, MITOCHONDRIAL"/>
    <property type="match status" value="1"/>
</dbReference>
<feature type="domain" description="FAD-binding PCMH-type" evidence="13">
    <location>
        <begin position="85"/>
        <end position="264"/>
    </location>
</feature>
<evidence type="ECO:0000256" key="9">
    <source>
        <dbReference type="ARBA" id="ARBA00039003"/>
    </source>
</evidence>
<comment type="catalytic activity">
    <reaction evidence="12">
        <text>(R)-malate + A = oxaloacetate + AH2</text>
        <dbReference type="Rhea" id="RHEA:67460"/>
        <dbReference type="ChEBI" id="CHEBI:13193"/>
        <dbReference type="ChEBI" id="CHEBI:15588"/>
        <dbReference type="ChEBI" id="CHEBI:16452"/>
        <dbReference type="ChEBI" id="CHEBI:17499"/>
    </reaction>
    <physiologicalReaction direction="left-to-right" evidence="12">
        <dbReference type="Rhea" id="RHEA:67461"/>
    </physiologicalReaction>
</comment>
<evidence type="ECO:0000256" key="12">
    <source>
        <dbReference type="ARBA" id="ARBA00049267"/>
    </source>
</evidence>
<keyword evidence="6" id="KW-0274">FAD</keyword>
<name>A0ABQ9J2H5_9CUCU</name>
<evidence type="ECO:0000256" key="7">
    <source>
        <dbReference type="ARBA" id="ARBA00023002"/>
    </source>
</evidence>
<evidence type="ECO:0000256" key="4">
    <source>
        <dbReference type="ARBA" id="ARBA00011738"/>
    </source>
</evidence>
<evidence type="ECO:0000256" key="1">
    <source>
        <dbReference type="ARBA" id="ARBA00001974"/>
    </source>
</evidence>